<dbReference type="SUPFAM" id="SSF158752">
    <property type="entry name" value="HP0242-like"/>
    <property type="match status" value="1"/>
</dbReference>
<dbReference type="InterPro" id="IPR018563">
    <property type="entry name" value="DUF2018"/>
</dbReference>
<dbReference type="Gene3D" id="1.20.120.1980">
    <property type="entry name" value="Knotted protein, ribbon-helix-helix DNA-binding domain"/>
    <property type="match status" value="1"/>
</dbReference>
<sequence>MLEDLEVFEGDPVEKWQDVLLHASQKLVRAELERFLELQALSALLLEEAGLEEKLEESLKTCKCDFALQRRVQTKKIDLVMTSMANILGHE</sequence>
<dbReference type="OrthoDB" id="5327906at2"/>
<dbReference type="InterPro" id="IPR023126">
    <property type="entry name" value="HP0242-like_sf"/>
</dbReference>
<organism evidence="1 2">
    <name type="scientific">Helicobacter felis (strain ATCC 49179 / CCUG 28539 / NCTC 12436 / CS1)</name>
    <dbReference type="NCBI Taxonomy" id="936155"/>
    <lineage>
        <taxon>Bacteria</taxon>
        <taxon>Pseudomonadati</taxon>
        <taxon>Campylobacterota</taxon>
        <taxon>Epsilonproteobacteria</taxon>
        <taxon>Campylobacterales</taxon>
        <taxon>Helicobacteraceae</taxon>
        <taxon>Helicobacter</taxon>
    </lineage>
</organism>
<dbReference type="EMBL" id="FQ670179">
    <property type="protein sequence ID" value="CBY82702.1"/>
    <property type="molecule type" value="Genomic_DNA"/>
</dbReference>
<gene>
    <name evidence="1" type="ordered locus">Hfelis_06180</name>
</gene>
<protein>
    <recommendedName>
        <fullName evidence="3">DUF2018 domain-containing protein</fullName>
    </recommendedName>
</protein>
<dbReference type="RefSeq" id="WP_013469071.1">
    <property type="nucleotide sequence ID" value="NC_014810.2"/>
</dbReference>
<dbReference type="STRING" id="936155.HFELIS_06180"/>
<dbReference type="AlphaFoldDB" id="E7AAI0"/>
<dbReference type="GeneID" id="36133450"/>
<dbReference type="Pfam" id="PF09442">
    <property type="entry name" value="DUF2018"/>
    <property type="match status" value="1"/>
</dbReference>
<evidence type="ECO:0008006" key="3">
    <source>
        <dbReference type="Google" id="ProtNLM"/>
    </source>
</evidence>
<dbReference type="HOGENOM" id="CLU_182084_1_0_7"/>
<dbReference type="Proteomes" id="UP000007934">
    <property type="component" value="Chromosome"/>
</dbReference>
<evidence type="ECO:0000313" key="2">
    <source>
        <dbReference type="Proteomes" id="UP000007934"/>
    </source>
</evidence>
<dbReference type="KEGG" id="hfe:HFELIS_06180"/>
<keyword evidence="2" id="KW-1185">Reference proteome</keyword>
<proteinExistence type="predicted"/>
<evidence type="ECO:0000313" key="1">
    <source>
        <dbReference type="EMBL" id="CBY82702.1"/>
    </source>
</evidence>
<reference evidence="1 2" key="1">
    <citation type="journal article" date="2011" name="Genome Biol. Evol.">
        <title>Comparative whole genome sequence analysis of the carcinogenic bacterial model pathogen Helicobacter felis.</title>
        <authorList>
            <person name="Arnold I.C."/>
            <person name="Zigova Z."/>
            <person name="Holden M."/>
            <person name="Lawley T.D."/>
            <person name="Rad R."/>
            <person name="Dougan G."/>
            <person name="Falkow S."/>
            <person name="Bentley S.D."/>
            <person name="Muller A."/>
        </authorList>
    </citation>
    <scope>NUCLEOTIDE SEQUENCE [LARGE SCALE GENOMIC DNA]</scope>
    <source>
        <strain evidence="2">ATCC 49179 / CCUG 28539 / NCTC 12436 / CS1</strain>
    </source>
</reference>
<accession>E7AAI0</accession>
<name>E7AAI0_HELFC</name>